<comment type="caution">
    <text evidence="2">The sequence shown here is derived from an EMBL/GenBank/DDBJ whole genome shotgun (WGS) entry which is preliminary data.</text>
</comment>
<dbReference type="Proteomes" id="UP001558613">
    <property type="component" value="Unassembled WGS sequence"/>
</dbReference>
<evidence type="ECO:0000256" key="1">
    <source>
        <dbReference type="SAM" id="MobiDB-lite"/>
    </source>
</evidence>
<organism evidence="2 3">
    <name type="scientific">Cirrhinus molitorella</name>
    <name type="common">mud carp</name>
    <dbReference type="NCBI Taxonomy" id="172907"/>
    <lineage>
        <taxon>Eukaryota</taxon>
        <taxon>Metazoa</taxon>
        <taxon>Chordata</taxon>
        <taxon>Craniata</taxon>
        <taxon>Vertebrata</taxon>
        <taxon>Euteleostomi</taxon>
        <taxon>Actinopterygii</taxon>
        <taxon>Neopterygii</taxon>
        <taxon>Teleostei</taxon>
        <taxon>Ostariophysi</taxon>
        <taxon>Cypriniformes</taxon>
        <taxon>Cyprinidae</taxon>
        <taxon>Labeoninae</taxon>
        <taxon>Labeonini</taxon>
        <taxon>Cirrhinus</taxon>
    </lineage>
</organism>
<keyword evidence="3" id="KW-1185">Reference proteome</keyword>
<evidence type="ECO:0000313" key="3">
    <source>
        <dbReference type="Proteomes" id="UP001558613"/>
    </source>
</evidence>
<feature type="region of interest" description="Disordered" evidence="1">
    <location>
        <begin position="81"/>
        <end position="107"/>
    </location>
</feature>
<proteinExistence type="predicted"/>
<evidence type="ECO:0000313" key="2">
    <source>
        <dbReference type="EMBL" id="KAL1253284.1"/>
    </source>
</evidence>
<sequence>MEKAGSRPTRFASALLPGIFVERLMQDVSPARPHSMHTAAQGGRGQCSDEQPWPFVFACTRGGGGGRADETLAQDCNQLLQPKKTNRFEQRERNRQKGEVEKENEGI</sequence>
<dbReference type="EMBL" id="JAYMGO010000021">
    <property type="protein sequence ID" value="KAL1253284.1"/>
    <property type="molecule type" value="Genomic_DNA"/>
</dbReference>
<reference evidence="2 3" key="1">
    <citation type="submission" date="2023-09" db="EMBL/GenBank/DDBJ databases">
        <authorList>
            <person name="Wang M."/>
        </authorList>
    </citation>
    <scope>NUCLEOTIDE SEQUENCE [LARGE SCALE GENOMIC DNA]</scope>
    <source>
        <strain evidence="2">GT-2023</strain>
        <tissue evidence="2">Liver</tissue>
    </source>
</reference>
<feature type="compositionally biased region" description="Basic and acidic residues" evidence="1">
    <location>
        <begin position="86"/>
        <end position="107"/>
    </location>
</feature>
<gene>
    <name evidence="2" type="ORF">QQF64_017977</name>
</gene>
<accession>A0ABR3LNG1</accession>
<protein>
    <submittedName>
        <fullName evidence="2">Uncharacterized protein</fullName>
    </submittedName>
</protein>
<name>A0ABR3LNG1_9TELE</name>